<dbReference type="PANTHER" id="PTHR47965:SF12">
    <property type="entry name" value="ASPARTIC PROTEINASE 3-RELATED"/>
    <property type="match status" value="1"/>
</dbReference>
<gene>
    <name evidence="8" type="ORF">CLF_111378</name>
</gene>
<dbReference type="EMBL" id="DF144343">
    <property type="protein sequence ID" value="GAA56694.1"/>
    <property type="molecule type" value="Genomic_DNA"/>
</dbReference>
<dbReference type="AlphaFoldDB" id="G7YUR4"/>
<keyword evidence="9" id="KW-1185">Reference proteome</keyword>
<evidence type="ECO:0000256" key="1">
    <source>
        <dbReference type="ARBA" id="ARBA00007447"/>
    </source>
</evidence>
<dbReference type="GO" id="GO:0006509">
    <property type="term" value="P:membrane protein ectodomain proteolysis"/>
    <property type="evidence" value="ECO:0007669"/>
    <property type="project" value="TreeGrafter"/>
</dbReference>
<keyword evidence="5" id="KW-0378">Hydrolase</keyword>
<keyword evidence="2" id="KW-0645">Protease</keyword>
<protein>
    <submittedName>
        <fullName evidence="8">Beta-secretase 1</fullName>
    </submittedName>
</protein>
<dbReference type="SUPFAM" id="SSF50630">
    <property type="entry name" value="Acid proteases"/>
    <property type="match status" value="1"/>
</dbReference>
<dbReference type="GO" id="GO:0050435">
    <property type="term" value="P:amyloid-beta metabolic process"/>
    <property type="evidence" value="ECO:0007669"/>
    <property type="project" value="TreeGrafter"/>
</dbReference>
<dbReference type="GO" id="GO:0005768">
    <property type="term" value="C:endosome"/>
    <property type="evidence" value="ECO:0007669"/>
    <property type="project" value="TreeGrafter"/>
</dbReference>
<sequence length="399" mass="45152">QSFSVIGSSPEEMNGLILIGGTNLTGMTQTVDTILYTPVREPWFYEVVLTDLRVEEQSVVEDCKELNVEFSIVDSGTTNIQVPERVFQPLLGHIKTYVAKQSSSTAAMLQNYASFWTGASMLCETSSDNQIGGATGLPYTLFPVIEFQMLALEADVNKKALSLTLSPQQYIRFVGRHPKNGVTRDCFAFGIRPHHSGTILGAVFLEGFFTVFHRDSLKVGFGNSTCNRYSNVSTVTSSMVNGVRAWKSSIGRKTPSECAFYRPVQLRITDKLDGLIHHRLRYCRFVNWIVNLRLHWENHEERKILVLSMAIGRHTSMPMRRTLERLQNPGVQIASDENLTDLEYADDIVLIFEEEEKAQVFLDELTKVIPSFVFRSYGIDFHLRNKMPVKNGKYGFLLL</sequence>
<dbReference type="InterPro" id="IPR021109">
    <property type="entry name" value="Peptidase_aspartic_dom_sf"/>
</dbReference>
<dbReference type="PROSITE" id="PS51767">
    <property type="entry name" value="PEPTIDASE_A1"/>
    <property type="match status" value="1"/>
</dbReference>
<feature type="domain" description="Peptidase A1" evidence="7">
    <location>
        <begin position="1"/>
        <end position="222"/>
    </location>
</feature>
<evidence type="ECO:0000313" key="8">
    <source>
        <dbReference type="EMBL" id="GAA56694.1"/>
    </source>
</evidence>
<dbReference type="Pfam" id="PF00026">
    <property type="entry name" value="Asp"/>
    <property type="match status" value="1"/>
</dbReference>
<keyword evidence="3" id="KW-0732">Signal</keyword>
<proteinExistence type="inferred from homology"/>
<organism evidence="8 9">
    <name type="scientific">Clonorchis sinensis</name>
    <name type="common">Chinese liver fluke</name>
    <dbReference type="NCBI Taxonomy" id="79923"/>
    <lineage>
        <taxon>Eukaryota</taxon>
        <taxon>Metazoa</taxon>
        <taxon>Spiralia</taxon>
        <taxon>Lophotrochozoa</taxon>
        <taxon>Platyhelminthes</taxon>
        <taxon>Trematoda</taxon>
        <taxon>Digenea</taxon>
        <taxon>Opisthorchiida</taxon>
        <taxon>Opisthorchiata</taxon>
        <taxon>Opisthorchiidae</taxon>
        <taxon>Clonorchis</taxon>
    </lineage>
</organism>
<dbReference type="InterPro" id="IPR001461">
    <property type="entry name" value="Aspartic_peptidase_A1"/>
</dbReference>
<evidence type="ECO:0000256" key="3">
    <source>
        <dbReference type="ARBA" id="ARBA00022729"/>
    </source>
</evidence>
<dbReference type="GO" id="GO:0005886">
    <property type="term" value="C:plasma membrane"/>
    <property type="evidence" value="ECO:0007669"/>
    <property type="project" value="TreeGrafter"/>
</dbReference>
<dbReference type="Proteomes" id="UP000008909">
    <property type="component" value="Unassembled WGS sequence"/>
</dbReference>
<name>G7YUR4_CLOSI</name>
<evidence type="ECO:0000256" key="6">
    <source>
        <dbReference type="ARBA" id="ARBA00023145"/>
    </source>
</evidence>
<keyword evidence="4" id="KW-0064">Aspartyl protease</keyword>
<evidence type="ECO:0000256" key="4">
    <source>
        <dbReference type="ARBA" id="ARBA00022750"/>
    </source>
</evidence>
<keyword evidence="6" id="KW-0865">Zymogen</keyword>
<dbReference type="GO" id="GO:0004190">
    <property type="term" value="F:aspartic-type endopeptidase activity"/>
    <property type="evidence" value="ECO:0007669"/>
    <property type="project" value="UniProtKB-KW"/>
</dbReference>
<reference evidence="8" key="1">
    <citation type="journal article" date="2011" name="Genome Biol.">
        <title>The draft genome of the carcinogenic human liver fluke Clonorchis sinensis.</title>
        <authorList>
            <person name="Wang X."/>
            <person name="Chen W."/>
            <person name="Huang Y."/>
            <person name="Sun J."/>
            <person name="Men J."/>
            <person name="Liu H."/>
            <person name="Luo F."/>
            <person name="Guo L."/>
            <person name="Lv X."/>
            <person name="Deng C."/>
            <person name="Zhou C."/>
            <person name="Fan Y."/>
            <person name="Li X."/>
            <person name="Huang L."/>
            <person name="Hu Y."/>
            <person name="Liang C."/>
            <person name="Hu X."/>
            <person name="Xu J."/>
            <person name="Yu X."/>
        </authorList>
    </citation>
    <scope>NUCLEOTIDE SEQUENCE [LARGE SCALE GENOMIC DNA]</scope>
    <source>
        <strain evidence="8">Henan</strain>
    </source>
</reference>
<dbReference type="InterPro" id="IPR033121">
    <property type="entry name" value="PEPTIDASE_A1"/>
</dbReference>
<dbReference type="Gene3D" id="2.40.70.10">
    <property type="entry name" value="Acid Proteases"/>
    <property type="match status" value="1"/>
</dbReference>
<evidence type="ECO:0000259" key="7">
    <source>
        <dbReference type="PROSITE" id="PS51767"/>
    </source>
</evidence>
<evidence type="ECO:0000256" key="2">
    <source>
        <dbReference type="ARBA" id="ARBA00022670"/>
    </source>
</evidence>
<comment type="similarity">
    <text evidence="1">Belongs to the peptidase A1 family.</text>
</comment>
<evidence type="ECO:0000256" key="5">
    <source>
        <dbReference type="ARBA" id="ARBA00022801"/>
    </source>
</evidence>
<evidence type="ECO:0000313" key="9">
    <source>
        <dbReference type="Proteomes" id="UP000008909"/>
    </source>
</evidence>
<dbReference type="PANTHER" id="PTHR47965">
    <property type="entry name" value="ASPARTYL PROTEASE-RELATED"/>
    <property type="match status" value="1"/>
</dbReference>
<reference key="2">
    <citation type="submission" date="2011-10" db="EMBL/GenBank/DDBJ databases">
        <title>The genome and transcriptome sequence of Clonorchis sinensis provide insights into the carcinogenic liver fluke.</title>
        <authorList>
            <person name="Wang X."/>
            <person name="Huang Y."/>
            <person name="Chen W."/>
            <person name="Liu H."/>
            <person name="Guo L."/>
            <person name="Chen Y."/>
            <person name="Luo F."/>
            <person name="Zhou W."/>
            <person name="Sun J."/>
            <person name="Mao Q."/>
            <person name="Liang P."/>
            <person name="Zhou C."/>
            <person name="Tian Y."/>
            <person name="Men J."/>
            <person name="Lv X."/>
            <person name="Huang L."/>
            <person name="Zhou J."/>
            <person name="Hu Y."/>
            <person name="Li R."/>
            <person name="Zhang F."/>
            <person name="Lei H."/>
            <person name="Li X."/>
            <person name="Hu X."/>
            <person name="Liang C."/>
            <person name="Xu J."/>
            <person name="Wu Z."/>
            <person name="Yu X."/>
        </authorList>
    </citation>
    <scope>NUCLEOTIDE SEQUENCE</scope>
    <source>
        <strain>Henan</strain>
    </source>
</reference>
<feature type="non-terminal residue" evidence="8">
    <location>
        <position position="1"/>
    </location>
</feature>
<dbReference type="GO" id="GO:0005802">
    <property type="term" value="C:trans-Golgi network"/>
    <property type="evidence" value="ECO:0007669"/>
    <property type="project" value="TreeGrafter"/>
</dbReference>
<accession>G7YUR4</accession>